<accession>A0AAD3SB54</accession>
<feature type="compositionally biased region" description="Polar residues" evidence="1">
    <location>
        <begin position="71"/>
        <end position="92"/>
    </location>
</feature>
<sequence length="207" mass="22611">MNGKARPQEIAKQPSSVLLHYCNLQTASCNIYIAHYQTGSDKQTREEQSLGINNTSTCFSSLSHKDLAPTQGANKTSSNVNSNGHQAQPTNSRNKDRIPCNPRAGRCNTPTAAAETSTFKQAVGSSFKHRSCITIIQPDRGLSQDPQSAEGTSPSPIPNKELKHRPPYSILEKSLKAVINARPTKRWSSSSKHHQSPPGQKDQPLKD</sequence>
<feature type="compositionally biased region" description="Polar residues" evidence="1">
    <location>
        <begin position="144"/>
        <end position="154"/>
    </location>
</feature>
<protein>
    <submittedName>
        <fullName evidence="2">Uncharacterized protein</fullName>
    </submittedName>
</protein>
<proteinExistence type="predicted"/>
<feature type="region of interest" description="Disordered" evidence="1">
    <location>
        <begin position="63"/>
        <end position="112"/>
    </location>
</feature>
<dbReference type="Proteomes" id="UP001279734">
    <property type="component" value="Unassembled WGS sequence"/>
</dbReference>
<evidence type="ECO:0000313" key="2">
    <source>
        <dbReference type="EMBL" id="GMH07506.1"/>
    </source>
</evidence>
<organism evidence="2 3">
    <name type="scientific">Nepenthes gracilis</name>
    <name type="common">Slender pitcher plant</name>
    <dbReference type="NCBI Taxonomy" id="150966"/>
    <lineage>
        <taxon>Eukaryota</taxon>
        <taxon>Viridiplantae</taxon>
        <taxon>Streptophyta</taxon>
        <taxon>Embryophyta</taxon>
        <taxon>Tracheophyta</taxon>
        <taxon>Spermatophyta</taxon>
        <taxon>Magnoliopsida</taxon>
        <taxon>eudicotyledons</taxon>
        <taxon>Gunneridae</taxon>
        <taxon>Pentapetalae</taxon>
        <taxon>Caryophyllales</taxon>
        <taxon>Nepenthaceae</taxon>
        <taxon>Nepenthes</taxon>
    </lineage>
</organism>
<keyword evidence="3" id="KW-1185">Reference proteome</keyword>
<reference evidence="2" key="1">
    <citation type="submission" date="2023-05" db="EMBL/GenBank/DDBJ databases">
        <title>Nepenthes gracilis genome sequencing.</title>
        <authorList>
            <person name="Fukushima K."/>
        </authorList>
    </citation>
    <scope>NUCLEOTIDE SEQUENCE</scope>
    <source>
        <strain evidence="2">SING2019-196</strain>
    </source>
</reference>
<evidence type="ECO:0000256" key="1">
    <source>
        <dbReference type="SAM" id="MobiDB-lite"/>
    </source>
</evidence>
<dbReference type="AlphaFoldDB" id="A0AAD3SB54"/>
<gene>
    <name evidence="2" type="ORF">Nepgr_009346</name>
</gene>
<evidence type="ECO:0000313" key="3">
    <source>
        <dbReference type="Proteomes" id="UP001279734"/>
    </source>
</evidence>
<dbReference type="EMBL" id="BSYO01000007">
    <property type="protein sequence ID" value="GMH07506.1"/>
    <property type="molecule type" value="Genomic_DNA"/>
</dbReference>
<name>A0AAD3SB54_NEPGR</name>
<feature type="region of interest" description="Disordered" evidence="1">
    <location>
        <begin position="137"/>
        <end position="207"/>
    </location>
</feature>
<comment type="caution">
    <text evidence="2">The sequence shown here is derived from an EMBL/GenBank/DDBJ whole genome shotgun (WGS) entry which is preliminary data.</text>
</comment>